<organism evidence="1">
    <name type="scientific">Pyricularia oryzae</name>
    <name type="common">Rice blast fungus</name>
    <name type="synonym">Magnaporthe oryzae</name>
    <dbReference type="NCBI Taxonomy" id="318829"/>
    <lineage>
        <taxon>Eukaryota</taxon>
        <taxon>Fungi</taxon>
        <taxon>Dikarya</taxon>
        <taxon>Ascomycota</taxon>
        <taxon>Pezizomycotina</taxon>
        <taxon>Sordariomycetes</taxon>
        <taxon>Sordariomycetidae</taxon>
        <taxon>Magnaporthales</taxon>
        <taxon>Pyriculariaceae</taxon>
        <taxon>Pyricularia</taxon>
    </lineage>
</organism>
<gene>
    <name evidence="1" type="primary">PWT4</name>
</gene>
<evidence type="ECO:0000313" key="1">
    <source>
        <dbReference type="EMBL" id="BBA07321.1"/>
    </source>
</evidence>
<protein>
    <submittedName>
        <fullName evidence="1">PWT4 protein</fullName>
    </submittedName>
</protein>
<accession>A0A224A3U7</accession>
<dbReference type="AlphaFoldDB" id="A0A224A3U7"/>
<name>A0A224A3U7_PYROR</name>
<dbReference type="EMBL" id="LC202655">
    <property type="protein sequence ID" value="BBA07321.1"/>
    <property type="molecule type" value="Genomic_DNA"/>
</dbReference>
<reference evidence="1" key="1">
    <citation type="journal article" date="2017" name="Science">
        <title>Evolution of the wheat blast fungus through functional losses in a host specificity determinant.</title>
        <authorList>
            <person name="Inoue Y."/>
            <person name="Vy T.T.P."/>
            <person name="Yoshida K."/>
            <person name="Asano H."/>
            <person name="Mitsuoka C."/>
            <person name="Asuke S."/>
            <person name="Anh V.L."/>
            <person name="Cumagun C.J."/>
            <person name="Chuma I."/>
            <person name="Terauchi R."/>
            <person name="Kato K."/>
            <person name="Mitchell T."/>
            <person name="Valent B."/>
            <person name="Farman M."/>
            <person name="Tosa Y."/>
        </authorList>
    </citation>
    <scope>NUCLEOTIDE SEQUENCE</scope>
    <source>
        <strain evidence="1">Br58</strain>
    </source>
</reference>
<proteinExistence type="predicted"/>
<sequence>MRIQYFLPFLVADILAMSKPPSDSTDASKIPTYKIKHPGPRYIITDDGRVVEVERKESGRYQLIDGVLVRVEYEKKTGGSEGSKTSTNTRGPK</sequence>
<dbReference type="SMR" id="A0A224A3U7"/>